<dbReference type="OMA" id="NANNCHT"/>
<feature type="transmembrane region" description="Helical" evidence="3">
    <location>
        <begin position="73"/>
        <end position="91"/>
    </location>
</feature>
<feature type="region of interest" description="Disordered" evidence="2">
    <location>
        <begin position="1"/>
        <end position="34"/>
    </location>
</feature>
<dbReference type="OrthoDB" id="103349at2759"/>
<comment type="caution">
    <text evidence="6">The sequence shown here is derived from an EMBL/GenBank/DDBJ whole genome shotgun (WGS) entry which is preliminary data.</text>
</comment>
<protein>
    <submittedName>
        <fullName evidence="6">Sulfatase domain-containingprotein</fullName>
    </submittedName>
</protein>
<evidence type="ECO:0000313" key="7">
    <source>
        <dbReference type="Proteomes" id="UP000078340"/>
    </source>
</evidence>
<dbReference type="GO" id="GO:0004065">
    <property type="term" value="F:arylsulfatase activity"/>
    <property type="evidence" value="ECO:0007669"/>
    <property type="project" value="TreeGrafter"/>
</dbReference>
<evidence type="ECO:0000313" key="5">
    <source>
        <dbReference type="EMBL" id="OAQ78582.1"/>
    </source>
</evidence>
<feature type="region of interest" description="Disordered" evidence="2">
    <location>
        <begin position="546"/>
        <end position="565"/>
    </location>
</feature>
<sequence>MVVTNHQRHYSDHSQRQHQHQRRRSSPSPRRATRYRSVMDATKQRFLGALVSSLVVARRIGIALASRFANRRFAFSVAAVAIIFAKTVHIYAHLTALPPTELIRYGFSFFAQDSAFLLVLRVLFDTQLFANMRWLRIIVTTLATLVVAVVLMLAGINISFFAVAGSELHWRNIGVAKDANSWTMLLTGLVSCSVAVGIVLFLAWLLQDFCYLVAGVALDILKWPFAFLLSKIPFRLWRASSAANYEHVPQYDLEGGAETKYREDESAGRGSSTSPAQPPQPTGWWMVLLYILVGLTMLVQVVTTFIRPDETSLSFMSWTLPLLPFIDFAHSSPTLASLLPFHGSSINYSWDNRTALAEPISFPWLPKEETPLPGFADWYENKPHYRASEDPLKISNLDDDLLPALKGKLKDVKIRNVMLIKLESTRKDVFPIKKDGIIWEKLAKSFKNESLPDEAAERLATLTKNANFLTGDYSDGFEHASTKRRGGLNVNSAHTTSTYTLKSLAGTLCGITPLVADFNIEPFNHIYQPCLPHVFNALNKVNNATDAGSKAKSKGKGKGQGKGKGDYTSYPWRSLYMQSVTDTYDKQDAEMPVLGFLKENYVTKEYLHTDDAKFGKVNVSDINYYGMPEVVIKDYIRDAFASAKKNDERVFLTHLTSTTHHPFGMPADEPYVHLTGDKKYDDMSHYVNAVGYVDRWLGQILAILDEEGVADETLLVLVGDHGLSIAENNGITPYYNSNIGNFHVPLVVSHPKLPHIDINDAVVSLQILPTILDLLIETGSLSEAEKGAAHDLVRNYEGQSLIRPLRKKSDATGEGDWQFTIMNPGRATLSVRDARNPSWRIIVPIVEDTEWRFTDLSKDPHEKEPVLSFGFKSFLRAVEKKHGLDASKWAEDAAFMSRWWVDENAKRYRYDPK</sequence>
<dbReference type="PANTHER" id="PTHR42693">
    <property type="entry name" value="ARYLSULFATASE FAMILY MEMBER"/>
    <property type="match status" value="1"/>
</dbReference>
<feature type="domain" description="Sulfatase N-terminal" evidence="4">
    <location>
        <begin position="480"/>
        <end position="775"/>
    </location>
</feature>
<comment type="similarity">
    <text evidence="1">Belongs to the sulfatase family.</text>
</comment>
<reference evidence="6 7" key="1">
    <citation type="submission" date="2016-02" db="EMBL/GenBank/DDBJ databases">
        <title>Biosynthesis of antibiotic leucinostatins and their inhibition on Phytophthora in bio-control Purpureocillium lilacinum.</title>
        <authorList>
            <person name="Wang G."/>
            <person name="Liu Z."/>
            <person name="Lin R."/>
            <person name="Li E."/>
            <person name="Mao Z."/>
            <person name="Ling J."/>
            <person name="Yin W."/>
            <person name="Xie B."/>
        </authorList>
    </citation>
    <scope>NUCLEOTIDE SEQUENCE [LARGE SCALE GENOMIC DNA]</scope>
    <source>
        <strain evidence="5">PLBJ-1</strain>
        <strain evidence="6">PLFJ-1</strain>
    </source>
</reference>
<dbReference type="SUPFAM" id="SSF53649">
    <property type="entry name" value="Alkaline phosphatase-like"/>
    <property type="match status" value="1"/>
</dbReference>
<dbReference type="Proteomes" id="UP000078240">
    <property type="component" value="Unassembled WGS sequence"/>
</dbReference>
<proteinExistence type="inferred from homology"/>
<gene>
    <name evidence="5" type="ORF">VFPBJ_06703</name>
    <name evidence="6" type="ORF">VFPFJ_02840</name>
</gene>
<dbReference type="PANTHER" id="PTHR42693:SF32">
    <property type="entry name" value="SULFATASE DOMAIN PROTEIN (AFU_ORTHOLOGUE AFUA_2G17610)"/>
    <property type="match status" value="1"/>
</dbReference>
<feature type="transmembrane region" description="Helical" evidence="3">
    <location>
        <begin position="182"/>
        <end position="202"/>
    </location>
</feature>
<feature type="transmembrane region" description="Helical" evidence="3">
    <location>
        <begin position="135"/>
        <end position="162"/>
    </location>
</feature>
<evidence type="ECO:0000259" key="4">
    <source>
        <dbReference type="Pfam" id="PF00884"/>
    </source>
</evidence>
<keyword evidence="3" id="KW-0812">Transmembrane</keyword>
<dbReference type="EMBL" id="LSBI01000002">
    <property type="protein sequence ID" value="OAQ93678.1"/>
    <property type="molecule type" value="Genomic_DNA"/>
</dbReference>
<evidence type="ECO:0000313" key="6">
    <source>
        <dbReference type="EMBL" id="OAQ93678.1"/>
    </source>
</evidence>
<dbReference type="STRING" id="33203.A0A179HW20"/>
<keyword evidence="3" id="KW-0472">Membrane</keyword>
<feature type="compositionally biased region" description="Basic residues" evidence="2">
    <location>
        <begin position="551"/>
        <end position="561"/>
    </location>
</feature>
<dbReference type="Proteomes" id="UP000078340">
    <property type="component" value="Unassembled WGS sequence"/>
</dbReference>
<accession>A0A179HW20</accession>
<dbReference type="AlphaFoldDB" id="A0A179HW20"/>
<dbReference type="Gene3D" id="3.40.720.10">
    <property type="entry name" value="Alkaline Phosphatase, subunit A"/>
    <property type="match status" value="1"/>
</dbReference>
<evidence type="ECO:0000256" key="1">
    <source>
        <dbReference type="ARBA" id="ARBA00008779"/>
    </source>
</evidence>
<feature type="transmembrane region" description="Helical" evidence="3">
    <location>
        <begin position="103"/>
        <end position="123"/>
    </location>
</feature>
<dbReference type="InterPro" id="IPR000917">
    <property type="entry name" value="Sulfatase_N"/>
</dbReference>
<dbReference type="InterPro" id="IPR050738">
    <property type="entry name" value="Sulfatase"/>
</dbReference>
<dbReference type="KEGG" id="plj:28884972"/>
<evidence type="ECO:0000256" key="3">
    <source>
        <dbReference type="SAM" id="Phobius"/>
    </source>
</evidence>
<dbReference type="InterPro" id="IPR017850">
    <property type="entry name" value="Alkaline_phosphatase_core_sf"/>
</dbReference>
<feature type="compositionally biased region" description="Basic residues" evidence="2">
    <location>
        <begin position="16"/>
        <end position="25"/>
    </location>
</feature>
<dbReference type="GeneID" id="28884972"/>
<feature type="transmembrane region" description="Helical" evidence="3">
    <location>
        <begin position="284"/>
        <end position="306"/>
    </location>
</feature>
<keyword evidence="3" id="KW-1133">Transmembrane helix</keyword>
<dbReference type="Pfam" id="PF00884">
    <property type="entry name" value="Sulfatase"/>
    <property type="match status" value="1"/>
</dbReference>
<name>A0A179HW20_PURLI</name>
<evidence type="ECO:0000256" key="2">
    <source>
        <dbReference type="SAM" id="MobiDB-lite"/>
    </source>
</evidence>
<organism evidence="6 7">
    <name type="scientific">Purpureocillium lilacinum</name>
    <name type="common">Paecilomyces lilacinus</name>
    <dbReference type="NCBI Taxonomy" id="33203"/>
    <lineage>
        <taxon>Eukaryota</taxon>
        <taxon>Fungi</taxon>
        <taxon>Dikarya</taxon>
        <taxon>Ascomycota</taxon>
        <taxon>Pezizomycotina</taxon>
        <taxon>Sordariomycetes</taxon>
        <taxon>Hypocreomycetidae</taxon>
        <taxon>Hypocreales</taxon>
        <taxon>Ophiocordycipitaceae</taxon>
        <taxon>Purpureocillium</taxon>
    </lineage>
</organism>
<dbReference type="EMBL" id="LSBH01000005">
    <property type="protein sequence ID" value="OAQ78582.1"/>
    <property type="molecule type" value="Genomic_DNA"/>
</dbReference>